<dbReference type="Proteomes" id="UP000252249">
    <property type="component" value="Unassembled WGS sequence"/>
</dbReference>
<evidence type="ECO:0000313" key="1">
    <source>
        <dbReference type="EMBL" id="RCU58352.1"/>
    </source>
</evidence>
<accession>A0A368P698</accession>
<evidence type="ECO:0000313" key="2">
    <source>
        <dbReference type="Proteomes" id="UP000252249"/>
    </source>
</evidence>
<name>A0A368P698_9FLAO</name>
<protein>
    <recommendedName>
        <fullName evidence="3">Nuclear transport factor 2 family protein</fullName>
    </recommendedName>
</protein>
<reference evidence="1 2" key="1">
    <citation type="submission" date="2018-07" db="EMBL/GenBank/DDBJ databases">
        <title>Oceanihabitans testaceum sp. nov., isolated from marine sediment.</title>
        <authorList>
            <person name="Li C.-M."/>
        </authorList>
    </citation>
    <scope>NUCLEOTIDE SEQUENCE [LARGE SCALE GENOMIC DNA]</scope>
    <source>
        <strain evidence="1 2">S9-10</strain>
    </source>
</reference>
<proteinExistence type="predicted"/>
<comment type="caution">
    <text evidence="1">The sequence shown here is derived from an EMBL/GenBank/DDBJ whole genome shotgun (WGS) entry which is preliminary data.</text>
</comment>
<dbReference type="AlphaFoldDB" id="A0A368P698"/>
<organism evidence="1 2">
    <name type="scientific">Oceanihabitans sediminis</name>
    <dbReference type="NCBI Taxonomy" id="1812012"/>
    <lineage>
        <taxon>Bacteria</taxon>
        <taxon>Pseudomonadati</taxon>
        <taxon>Bacteroidota</taxon>
        <taxon>Flavobacteriia</taxon>
        <taxon>Flavobacteriales</taxon>
        <taxon>Flavobacteriaceae</taxon>
        <taxon>Oceanihabitans</taxon>
    </lineage>
</organism>
<evidence type="ECO:0008006" key="3">
    <source>
        <dbReference type="Google" id="ProtNLM"/>
    </source>
</evidence>
<dbReference type="EMBL" id="QPIG01000001">
    <property type="protein sequence ID" value="RCU58352.1"/>
    <property type="molecule type" value="Genomic_DNA"/>
</dbReference>
<sequence length="164" mass="18743">MCSGISIAQNKEILKELALRNAKTTSEATISEDYKTVLKHTHPYLINLMGGNENASEIIKASFKELRSKGIVYEKAEILSVSDVVFEQDEYRCLVKGYNQMKLPNLRVKATSYLMGFYNAKDSIWYFIEADKMNNKELADTLFPGFKTKLEIPKDVVETEEIKE</sequence>
<gene>
    <name evidence="1" type="ORF">DU428_02965</name>
</gene>
<keyword evidence="2" id="KW-1185">Reference proteome</keyword>